<dbReference type="InterPro" id="IPR002933">
    <property type="entry name" value="Peptidase_M20"/>
</dbReference>
<reference evidence="1" key="1">
    <citation type="journal article" date="2014" name="Front. Microbiol.">
        <title>High frequency of phylogenetically diverse reductive dehalogenase-homologous genes in deep subseafloor sedimentary metagenomes.</title>
        <authorList>
            <person name="Kawai M."/>
            <person name="Futagami T."/>
            <person name="Toyoda A."/>
            <person name="Takaki Y."/>
            <person name="Nishi S."/>
            <person name="Hori S."/>
            <person name="Arai W."/>
            <person name="Tsubouchi T."/>
            <person name="Morono Y."/>
            <person name="Uchiyama I."/>
            <person name="Ito T."/>
            <person name="Fujiyama A."/>
            <person name="Inagaki F."/>
            <person name="Takami H."/>
        </authorList>
    </citation>
    <scope>NUCLEOTIDE SEQUENCE</scope>
    <source>
        <strain evidence="1">Expedition CK06-06</strain>
    </source>
</reference>
<evidence type="ECO:0008006" key="2">
    <source>
        <dbReference type="Google" id="ProtNLM"/>
    </source>
</evidence>
<accession>X1HR95</accession>
<dbReference type="Gene3D" id="3.30.70.360">
    <property type="match status" value="1"/>
</dbReference>
<evidence type="ECO:0000313" key="1">
    <source>
        <dbReference type="EMBL" id="GAH71972.1"/>
    </source>
</evidence>
<dbReference type="Gene3D" id="3.40.630.10">
    <property type="entry name" value="Zn peptidases"/>
    <property type="match status" value="1"/>
</dbReference>
<gene>
    <name evidence="1" type="ORF">S03H2_49381</name>
</gene>
<dbReference type="EMBL" id="BARU01031200">
    <property type="protein sequence ID" value="GAH71972.1"/>
    <property type="molecule type" value="Genomic_DNA"/>
</dbReference>
<sequence>EEDELQVTREIQDAVNKAQANDPKLKCELRTTPSYPPFFQDPNHPWVQKVKQIAESVSGERLSVFGSGGSTDVAYTVKTTRMKVASYGIGRHKESRIHGENENVRISDLLNLVKFIAILATEAA</sequence>
<dbReference type="SUPFAM" id="SSF53187">
    <property type="entry name" value="Zn-dependent exopeptidases"/>
    <property type="match status" value="1"/>
</dbReference>
<feature type="non-terminal residue" evidence="1">
    <location>
        <position position="1"/>
    </location>
</feature>
<dbReference type="GO" id="GO:0016787">
    <property type="term" value="F:hydrolase activity"/>
    <property type="evidence" value="ECO:0007669"/>
    <property type="project" value="InterPro"/>
</dbReference>
<organism evidence="1">
    <name type="scientific">marine sediment metagenome</name>
    <dbReference type="NCBI Taxonomy" id="412755"/>
    <lineage>
        <taxon>unclassified sequences</taxon>
        <taxon>metagenomes</taxon>
        <taxon>ecological metagenomes</taxon>
    </lineage>
</organism>
<name>X1HR95_9ZZZZ</name>
<proteinExistence type="predicted"/>
<dbReference type="AlphaFoldDB" id="X1HR95"/>
<comment type="caution">
    <text evidence="1">The sequence shown here is derived from an EMBL/GenBank/DDBJ whole genome shotgun (WGS) entry which is preliminary data.</text>
</comment>
<dbReference type="Pfam" id="PF01546">
    <property type="entry name" value="Peptidase_M20"/>
    <property type="match status" value="1"/>
</dbReference>
<protein>
    <recommendedName>
        <fullName evidence="2">Peptidase M20 dimerisation domain-containing protein</fullName>
    </recommendedName>
</protein>